<dbReference type="InterPro" id="IPR036890">
    <property type="entry name" value="HATPase_C_sf"/>
</dbReference>
<dbReference type="PANTHER" id="PTHR43047">
    <property type="entry name" value="TWO-COMPONENT HISTIDINE PROTEIN KINASE"/>
    <property type="match status" value="1"/>
</dbReference>
<evidence type="ECO:0000313" key="9">
    <source>
        <dbReference type="Proteomes" id="UP001055039"/>
    </source>
</evidence>
<dbReference type="SMART" id="SM00387">
    <property type="entry name" value="HATPase_c"/>
    <property type="match status" value="1"/>
</dbReference>
<dbReference type="InterPro" id="IPR001789">
    <property type="entry name" value="Sig_transdc_resp-reg_receiver"/>
</dbReference>
<evidence type="ECO:0000256" key="4">
    <source>
        <dbReference type="ARBA" id="ARBA00022777"/>
    </source>
</evidence>
<feature type="domain" description="Histidine kinase" evidence="6">
    <location>
        <begin position="32"/>
        <end position="145"/>
    </location>
</feature>
<protein>
    <recommendedName>
        <fullName evidence="2">histidine kinase</fullName>
        <ecNumber evidence="2">2.7.13.3</ecNumber>
    </recommendedName>
</protein>
<dbReference type="PRINTS" id="PR00344">
    <property type="entry name" value="BCTRLSENSOR"/>
</dbReference>
<dbReference type="InterPro" id="IPR003594">
    <property type="entry name" value="HATPase_dom"/>
</dbReference>
<reference evidence="8" key="2">
    <citation type="submission" date="2021-08" db="EMBL/GenBank/DDBJ databases">
        <authorList>
            <person name="Tani A."/>
            <person name="Ola A."/>
            <person name="Ogura Y."/>
            <person name="Katsura K."/>
            <person name="Hayashi T."/>
        </authorList>
    </citation>
    <scope>NUCLEOTIDE SEQUENCE</scope>
    <source>
        <strain evidence="8">NBRC 15686</strain>
    </source>
</reference>
<evidence type="ECO:0000259" key="7">
    <source>
        <dbReference type="PROSITE" id="PS50110"/>
    </source>
</evidence>
<dbReference type="PROSITE" id="PS50109">
    <property type="entry name" value="HIS_KIN"/>
    <property type="match status" value="1"/>
</dbReference>
<dbReference type="InterPro" id="IPR011006">
    <property type="entry name" value="CheY-like_superfamily"/>
</dbReference>
<reference evidence="8" key="1">
    <citation type="journal article" date="2021" name="Front. Microbiol.">
        <title>Comprehensive Comparative Genomics and Phenotyping of Methylobacterium Species.</title>
        <authorList>
            <person name="Alessa O."/>
            <person name="Ogura Y."/>
            <person name="Fujitani Y."/>
            <person name="Takami H."/>
            <person name="Hayashi T."/>
            <person name="Sahin N."/>
            <person name="Tani A."/>
        </authorList>
    </citation>
    <scope>NUCLEOTIDE SEQUENCE</scope>
    <source>
        <strain evidence="8">NBRC 15686</strain>
    </source>
</reference>
<dbReference type="Gene3D" id="3.30.565.10">
    <property type="entry name" value="Histidine kinase-like ATPase, C-terminal domain"/>
    <property type="match status" value="1"/>
</dbReference>
<dbReference type="EMBL" id="BPRC01000040">
    <property type="protein sequence ID" value="GJE68024.1"/>
    <property type="molecule type" value="Genomic_DNA"/>
</dbReference>
<feature type="modified residue" description="4-aspartylphosphate" evidence="5">
    <location>
        <position position="218"/>
    </location>
</feature>
<evidence type="ECO:0000256" key="2">
    <source>
        <dbReference type="ARBA" id="ARBA00012438"/>
    </source>
</evidence>
<dbReference type="EC" id="2.7.13.3" evidence="2"/>
<dbReference type="SUPFAM" id="SSF52172">
    <property type="entry name" value="CheY-like"/>
    <property type="match status" value="1"/>
</dbReference>
<gene>
    <name evidence="8" type="primary">luxQ_2</name>
    <name evidence="8" type="ORF">LNAOJCKE_5260</name>
</gene>
<dbReference type="GO" id="GO:0016301">
    <property type="term" value="F:kinase activity"/>
    <property type="evidence" value="ECO:0007669"/>
    <property type="project" value="UniProtKB-KW"/>
</dbReference>
<dbReference type="PROSITE" id="PS50110">
    <property type="entry name" value="RESPONSE_REGULATORY"/>
    <property type="match status" value="1"/>
</dbReference>
<keyword evidence="9" id="KW-1185">Reference proteome</keyword>
<keyword evidence="3" id="KW-0808">Transferase</keyword>
<evidence type="ECO:0000256" key="3">
    <source>
        <dbReference type="ARBA" id="ARBA00022679"/>
    </source>
</evidence>
<dbReference type="Proteomes" id="UP001055039">
    <property type="component" value="Unassembled WGS sequence"/>
</dbReference>
<accession>A0ABQ4UL24</accession>
<dbReference type="Gene3D" id="3.40.50.2300">
    <property type="match status" value="1"/>
</dbReference>
<comment type="caution">
    <text evidence="8">The sequence shown here is derived from an EMBL/GenBank/DDBJ whole genome shotgun (WGS) entry which is preliminary data.</text>
</comment>
<proteinExistence type="predicted"/>
<evidence type="ECO:0000256" key="5">
    <source>
        <dbReference type="PROSITE-ProRule" id="PRU00169"/>
    </source>
</evidence>
<evidence type="ECO:0000259" key="6">
    <source>
        <dbReference type="PROSITE" id="PS50109"/>
    </source>
</evidence>
<name>A0ABQ4UL24_9HYPH</name>
<dbReference type="Pfam" id="PF00072">
    <property type="entry name" value="Response_reg"/>
    <property type="match status" value="1"/>
</dbReference>
<dbReference type="InterPro" id="IPR005467">
    <property type="entry name" value="His_kinase_dom"/>
</dbReference>
<organism evidence="8 9">
    <name type="scientific">Methylorubrum aminovorans</name>
    <dbReference type="NCBI Taxonomy" id="269069"/>
    <lineage>
        <taxon>Bacteria</taxon>
        <taxon>Pseudomonadati</taxon>
        <taxon>Pseudomonadota</taxon>
        <taxon>Alphaproteobacteria</taxon>
        <taxon>Hyphomicrobiales</taxon>
        <taxon>Methylobacteriaceae</taxon>
        <taxon>Methylorubrum</taxon>
    </lineage>
</organism>
<comment type="catalytic activity">
    <reaction evidence="1">
        <text>ATP + protein L-histidine = ADP + protein N-phospho-L-histidine.</text>
        <dbReference type="EC" id="2.7.13.3"/>
    </reaction>
</comment>
<keyword evidence="5" id="KW-0597">Phosphoprotein</keyword>
<dbReference type="InterPro" id="IPR004358">
    <property type="entry name" value="Sig_transdc_His_kin-like_C"/>
</dbReference>
<evidence type="ECO:0000313" key="8">
    <source>
        <dbReference type="EMBL" id="GJE68024.1"/>
    </source>
</evidence>
<feature type="domain" description="Response regulatory" evidence="7">
    <location>
        <begin position="168"/>
        <end position="284"/>
    </location>
</feature>
<keyword evidence="4 8" id="KW-0418">Kinase</keyword>
<dbReference type="SUPFAM" id="SSF55874">
    <property type="entry name" value="ATPase domain of HSP90 chaperone/DNA topoisomerase II/histidine kinase"/>
    <property type="match status" value="1"/>
</dbReference>
<dbReference type="Pfam" id="PF02518">
    <property type="entry name" value="HATPase_c"/>
    <property type="match status" value="1"/>
</dbReference>
<evidence type="ECO:0000256" key="1">
    <source>
        <dbReference type="ARBA" id="ARBA00000085"/>
    </source>
</evidence>
<dbReference type="PANTHER" id="PTHR43047:SF9">
    <property type="entry name" value="HISTIDINE KINASE"/>
    <property type="match status" value="1"/>
</dbReference>
<dbReference type="SMART" id="SM00448">
    <property type="entry name" value="REC"/>
    <property type="match status" value="1"/>
</dbReference>
<dbReference type="CDD" id="cd00156">
    <property type="entry name" value="REC"/>
    <property type="match status" value="1"/>
</dbReference>
<sequence>MAGLEPDLLPAAQEPDRQLLPAIVEPHLHATVESDRALLERILSNFIANAIRFTEAGCILVGARRRGKMLDIEVWDTGCGIPADQLELIFEEFHQVGAQPTQRQRGLGLGLNIAYRVAELLGHRLGVRSKVGKGSVFSVSVPLGNVWQSDIGEPEISERVGGEFLGINVLVIEDNELLRQTICLLLERWGVLVFEASDGVRAVALVEDGLVPDLVLADYRLPHELSGMDVLARLRTLVRPDLPGIIATADTEPELIARIRQDGVPVLIKPISPARLRSAMHHLLYEQRRDPITDERR</sequence>